<dbReference type="InterPro" id="IPR003497">
    <property type="entry name" value="BRO_N_domain"/>
</dbReference>
<dbReference type="SMART" id="SM01040">
    <property type="entry name" value="Bro-N"/>
    <property type="match status" value="1"/>
</dbReference>
<dbReference type="PROSITE" id="PS51750">
    <property type="entry name" value="BRO_N"/>
    <property type="match status" value="1"/>
</dbReference>
<evidence type="ECO:0000259" key="2">
    <source>
        <dbReference type="PROSITE" id="PS51750"/>
    </source>
</evidence>
<feature type="region of interest" description="Disordered" evidence="1">
    <location>
        <begin position="92"/>
        <end position="119"/>
    </location>
</feature>
<protein>
    <recommendedName>
        <fullName evidence="2">Bro-N domain-containing protein</fullName>
    </recommendedName>
</protein>
<proteinExistence type="predicted"/>
<evidence type="ECO:0000313" key="3">
    <source>
        <dbReference type="EMBL" id="QOI90516.1"/>
    </source>
</evidence>
<sequence>MDTITSFIHNHTTFLLLDDIKKKHINDDYFIGCKTVRKCVDKHNIPDDKCLFMKNDKVYAKSYCKADLFIEEQYAKTNIMDKEMFDKQKSTIDETKKQDKLKQQEKKNEQLKEKRVDRKNYDESDIKDIPEMVYLEDHEMFQNENGDTMDIEVRGEKTQDGIYFNAHDVGKAFDYPRVNIVVTDERSDHEYEKDYKYFYLNIRNSDGQAEEGGQVKKKVLYLTYMGVLKVLFGARGNKAERFQKWATRILFTMQMGNQKEKDKLAAEALNVDISLVTDVLRKSVRTIPCVYLFKIGTVGKMRQHFNLDKFQDDNAVVYKYGMTCDMVRRTKEHNKKYGKLKDNTFDLKLFSYVDNLYKSEAETSIRQMFEGLGLCVDDLKHNELIVFNESKSETITKLYQNIYIQYSGSNSELIKQVQTLQTEIQMIKKDHIIELQAVELKYLRMYYNDKH</sequence>
<organismHost>
    <name type="scientific">Pyramimonas plurioculata</name>
    <dbReference type="NCBI Taxonomy" id="36893"/>
</organismHost>
<name>A0A7M3UP53_POV01</name>
<accession>A0A7M3UP53</accession>
<organism evidence="3">
    <name type="scientific">Pyramimonas orientalis virus</name>
    <name type="common">PoV01</name>
    <dbReference type="NCBI Taxonomy" id="455367"/>
    <lineage>
        <taxon>Viruses</taxon>
        <taxon>Varidnaviria</taxon>
        <taxon>Bamfordvirae</taxon>
        <taxon>Nucleocytoviricota</taxon>
        <taxon>Megaviricetes</taxon>
        <taxon>Imitervirales</taxon>
        <taxon>Allomimiviridae</taxon>
        <taxon>Heliosvirus</taxon>
        <taxon>Heliosvirus raunefjordenense</taxon>
    </lineage>
</organism>
<evidence type="ECO:0000256" key="1">
    <source>
        <dbReference type="SAM" id="MobiDB-lite"/>
    </source>
</evidence>
<gene>
    <name evidence="3" type="ORF">HWQ62_00381</name>
</gene>
<dbReference type="EMBL" id="MT663538">
    <property type="protein sequence ID" value="QOI90516.1"/>
    <property type="molecule type" value="Genomic_DNA"/>
</dbReference>
<dbReference type="Pfam" id="PF02498">
    <property type="entry name" value="Bro-N"/>
    <property type="match status" value="1"/>
</dbReference>
<feature type="domain" description="Bro-N" evidence="2">
    <location>
        <begin position="138"/>
        <end position="257"/>
    </location>
</feature>
<reference evidence="3" key="1">
    <citation type="submission" date="2020-06" db="EMBL/GenBank/DDBJ databases">
        <title>Lateral gene transfer of anion-conducting channel rhodopsins between green algae and giant viruses.</title>
        <authorList>
            <person name="Rozenberg A."/>
            <person name="Oppermann J."/>
            <person name="Wietek J."/>
            <person name="Fernandez Lahore R.G."/>
            <person name="Sandaa R.-A."/>
            <person name="Bratbak G."/>
            <person name="Hegemann P."/>
            <person name="Beja O."/>
        </authorList>
    </citation>
    <scope>NUCLEOTIDE SEQUENCE</scope>
    <source>
        <strain evidence="3">01B</strain>
    </source>
</reference>